<sequence length="506" mass="54962">MPRRKVDAFFQIWNKNGTALTFRDVRLKTRYSEVILSNIDLSSRFSRNVKLKIPIISSPMDTVTEYQMAIAMAKLGGLGIIHRNLNPETQAKHVKKVRSHLNAIVTKPTCVKPEDTVLTVKRYKAEHHLDFSSFPVVDADGKLVGIVTKDDFDYCSNDQTAIRDIMTGQAKLITAKSNISMKTAYKMMLENRIKILPLVNSKYKLIGMYTLSDVKRTIEGNAENYNLDAVGNLQVGAAIGVGQDAEIRMESLNKAGINVVVIDTAHGDSQRVIDTVKWCKKHYPNIDVVAGNVSEFDSAKHLLDIGIDGLRVGQGGGSICSTRIVAGVGCPQVTAVYNCALALRNSGVPVCADGGLESSGDIAVALGAGADNVMLGKLLAGTKETPGQKIYRNGVPMKAYRGMGSGSAMRDNQASRERYHQEEVVTDKLVPEGVEAVVPYKGDVEDTIDQLLGGLRSGLGYVGAHHISEFHEQANFWRITAAGYAESMPHGITVVDDSGFSGGRYD</sequence>
<dbReference type="SMART" id="SM00116">
    <property type="entry name" value="CBS"/>
    <property type="match status" value="2"/>
</dbReference>
<keyword evidence="3 9" id="KW-0560">Oxidoreductase</keyword>
<keyword evidence="4 8" id="KW-0129">CBS domain</keyword>
<organism evidence="11 12">
    <name type="scientific">Candidatus Falkowbacteria bacterium GW2011_GWA2_39_24</name>
    <dbReference type="NCBI Taxonomy" id="1618634"/>
    <lineage>
        <taxon>Bacteria</taxon>
        <taxon>Candidatus Falkowiibacteriota</taxon>
    </lineage>
</organism>
<dbReference type="SMART" id="SM01240">
    <property type="entry name" value="IMPDH"/>
    <property type="match status" value="1"/>
</dbReference>
<dbReference type="CDD" id="cd00381">
    <property type="entry name" value="IMPDH"/>
    <property type="match status" value="1"/>
</dbReference>
<dbReference type="GO" id="GO:0006183">
    <property type="term" value="P:GTP biosynthetic process"/>
    <property type="evidence" value="ECO:0007669"/>
    <property type="project" value="TreeGrafter"/>
</dbReference>
<dbReference type="NCBIfam" id="TIGR01302">
    <property type="entry name" value="IMP_dehydrog"/>
    <property type="match status" value="1"/>
</dbReference>
<evidence type="ECO:0000256" key="8">
    <source>
        <dbReference type="PROSITE-ProRule" id="PRU00703"/>
    </source>
</evidence>
<dbReference type="SUPFAM" id="SSF51412">
    <property type="entry name" value="Inosine monophosphate dehydrogenase (IMPDH)"/>
    <property type="match status" value="1"/>
</dbReference>
<dbReference type="GO" id="GO:0046872">
    <property type="term" value="F:metal ion binding"/>
    <property type="evidence" value="ECO:0007669"/>
    <property type="project" value="UniProtKB-KW"/>
</dbReference>
<evidence type="ECO:0000256" key="1">
    <source>
        <dbReference type="ARBA" id="ARBA00005502"/>
    </source>
</evidence>
<dbReference type="InterPro" id="IPR001093">
    <property type="entry name" value="IMP_DH_GMPRt"/>
</dbReference>
<gene>
    <name evidence="11" type="ORF">UT42_C0025G0011</name>
</gene>
<evidence type="ECO:0000256" key="6">
    <source>
        <dbReference type="PIRSR" id="PIRSR000130-3"/>
    </source>
</evidence>
<dbReference type="EMBL" id="LBWS01000025">
    <property type="protein sequence ID" value="KKR14552.1"/>
    <property type="molecule type" value="Genomic_DNA"/>
</dbReference>
<feature type="binding site" description="in other chain" evidence="7">
    <location>
        <position position="320"/>
    </location>
    <ligand>
        <name>K(+)</name>
        <dbReference type="ChEBI" id="CHEBI:29103"/>
        <note>ligand shared between two tetrameric partners</note>
    </ligand>
</feature>
<evidence type="ECO:0000256" key="2">
    <source>
        <dbReference type="ARBA" id="ARBA00022723"/>
    </source>
</evidence>
<dbReference type="InterPro" id="IPR005990">
    <property type="entry name" value="IMP_DH"/>
</dbReference>
<dbReference type="PATRIC" id="fig|1618634.3.peg.329"/>
<protein>
    <submittedName>
        <fullName evidence="11">Inosine-5'-monophosphate dehydrogenase</fullName>
    </submittedName>
</protein>
<feature type="binding site" description="in other chain" evidence="7">
    <location>
        <position position="315"/>
    </location>
    <ligand>
        <name>K(+)</name>
        <dbReference type="ChEBI" id="CHEBI:29103"/>
        <note>ligand shared between two tetrameric partners</note>
    </ligand>
</feature>
<feature type="domain" description="CBS" evidence="10">
    <location>
        <begin position="166"/>
        <end position="224"/>
    </location>
</feature>
<feature type="active site" description="Thioimidate intermediate" evidence="5">
    <location>
        <position position="320"/>
    </location>
</feature>
<comment type="similarity">
    <text evidence="1 9">Belongs to the IMPDH/GMPR family.</text>
</comment>
<keyword evidence="6" id="KW-0520">NAD</keyword>
<feature type="binding site" evidence="6">
    <location>
        <begin position="263"/>
        <end position="265"/>
    </location>
    <ligand>
        <name>NAD(+)</name>
        <dbReference type="ChEBI" id="CHEBI:57540"/>
    </ligand>
</feature>
<feature type="active site" description="Proton acceptor" evidence="5">
    <location>
        <position position="418"/>
    </location>
</feature>
<dbReference type="Pfam" id="PF00478">
    <property type="entry name" value="IMPDH"/>
    <property type="match status" value="1"/>
</dbReference>
<dbReference type="GO" id="GO:0003938">
    <property type="term" value="F:IMP dehydrogenase activity"/>
    <property type="evidence" value="ECO:0007669"/>
    <property type="project" value="InterPro"/>
</dbReference>
<evidence type="ECO:0000313" key="11">
    <source>
        <dbReference type="EMBL" id="KKR14552.1"/>
    </source>
</evidence>
<dbReference type="PROSITE" id="PS51371">
    <property type="entry name" value="CBS"/>
    <property type="match status" value="2"/>
</dbReference>
<dbReference type="CDD" id="cd04601">
    <property type="entry name" value="CBS_pair_IMPDH"/>
    <property type="match status" value="1"/>
</dbReference>
<dbReference type="InterPro" id="IPR013785">
    <property type="entry name" value="Aldolase_TIM"/>
</dbReference>
<feature type="binding site" description="in other chain" evidence="7">
    <location>
        <position position="317"/>
    </location>
    <ligand>
        <name>K(+)</name>
        <dbReference type="ChEBI" id="CHEBI:29103"/>
        <note>ligand shared between two tetrameric partners</note>
    </ligand>
</feature>
<dbReference type="Pfam" id="PF00571">
    <property type="entry name" value="CBS"/>
    <property type="match status" value="2"/>
</dbReference>
<evidence type="ECO:0000256" key="4">
    <source>
        <dbReference type="ARBA" id="ARBA00023122"/>
    </source>
</evidence>
<comment type="caution">
    <text evidence="11">The sequence shown here is derived from an EMBL/GenBank/DDBJ whole genome shotgun (WGS) entry which is preliminary data.</text>
</comment>
<evidence type="ECO:0000256" key="5">
    <source>
        <dbReference type="PIRSR" id="PIRSR000130-1"/>
    </source>
</evidence>
<dbReference type="Proteomes" id="UP000034048">
    <property type="component" value="Unassembled WGS sequence"/>
</dbReference>
<dbReference type="AlphaFoldDB" id="A0A0G0RLL2"/>
<dbReference type="Gene3D" id="3.20.20.70">
    <property type="entry name" value="Aldolase class I"/>
    <property type="match status" value="1"/>
</dbReference>
<name>A0A0G0RLL2_9BACT</name>
<proteinExistence type="inferred from homology"/>
<dbReference type="InterPro" id="IPR046342">
    <property type="entry name" value="CBS_dom_sf"/>
</dbReference>
<feature type="domain" description="CBS" evidence="10">
    <location>
        <begin position="104"/>
        <end position="162"/>
    </location>
</feature>
<dbReference type="SUPFAM" id="SSF54631">
    <property type="entry name" value="CBS-domain pair"/>
    <property type="match status" value="1"/>
</dbReference>
<dbReference type="InterPro" id="IPR000644">
    <property type="entry name" value="CBS_dom"/>
</dbReference>
<dbReference type="PANTHER" id="PTHR11911:SF111">
    <property type="entry name" value="INOSINE-5'-MONOPHOSPHATE DEHYDROGENASE"/>
    <property type="match status" value="1"/>
</dbReference>
<dbReference type="PIRSF" id="PIRSF000130">
    <property type="entry name" value="IMPDH"/>
    <property type="match status" value="1"/>
</dbReference>
<dbReference type="PANTHER" id="PTHR11911">
    <property type="entry name" value="INOSINE-5-MONOPHOSPHATE DEHYDROGENASE RELATED"/>
    <property type="match status" value="1"/>
</dbReference>
<reference evidence="11 12" key="1">
    <citation type="journal article" date="2015" name="Nature">
        <title>rRNA introns, odd ribosomes, and small enigmatic genomes across a large radiation of phyla.</title>
        <authorList>
            <person name="Brown C.T."/>
            <person name="Hug L.A."/>
            <person name="Thomas B.C."/>
            <person name="Sharon I."/>
            <person name="Castelle C.J."/>
            <person name="Singh A."/>
            <person name="Wilkins M.J."/>
            <person name="Williams K.H."/>
            <person name="Banfield J.F."/>
        </authorList>
    </citation>
    <scope>NUCLEOTIDE SEQUENCE [LARGE SCALE GENOMIC DNA]</scope>
</reference>
<dbReference type="FunFam" id="3.20.20.70:FF:000424">
    <property type="entry name" value="Inosine-5'-monophosphate dehydrogenase 2"/>
    <property type="match status" value="1"/>
</dbReference>
<evidence type="ECO:0000259" key="10">
    <source>
        <dbReference type="PROSITE" id="PS51371"/>
    </source>
</evidence>
<keyword evidence="7" id="KW-0630">Potassium</keyword>
<evidence type="ECO:0000313" key="12">
    <source>
        <dbReference type="Proteomes" id="UP000034048"/>
    </source>
</evidence>
<accession>A0A0G0RLL2</accession>
<keyword evidence="2" id="KW-0479">Metal-binding</keyword>
<feature type="binding site" evidence="6">
    <location>
        <begin position="313"/>
        <end position="315"/>
    </location>
    <ligand>
        <name>NAD(+)</name>
        <dbReference type="ChEBI" id="CHEBI:57540"/>
    </ligand>
</feature>
<evidence type="ECO:0000256" key="9">
    <source>
        <dbReference type="RuleBase" id="RU003927"/>
    </source>
</evidence>
<evidence type="ECO:0000256" key="7">
    <source>
        <dbReference type="PIRSR" id="PIRSR000130-4"/>
    </source>
</evidence>
<evidence type="ECO:0000256" key="3">
    <source>
        <dbReference type="ARBA" id="ARBA00023002"/>
    </source>
</evidence>